<evidence type="ECO:0008006" key="4">
    <source>
        <dbReference type="Google" id="ProtNLM"/>
    </source>
</evidence>
<accession>A0A6M4GYV3</accession>
<keyword evidence="1" id="KW-0732">Signal</keyword>
<feature type="chain" id="PRO_5026742382" description="Beta-barrel porin 2" evidence="1">
    <location>
        <begin position="24"/>
        <end position="408"/>
    </location>
</feature>
<evidence type="ECO:0000256" key="1">
    <source>
        <dbReference type="SAM" id="SignalP"/>
    </source>
</evidence>
<reference evidence="2 3" key="1">
    <citation type="submission" date="2020-04" db="EMBL/GenBank/DDBJ databases">
        <title>Usitatibacter rugosus gen. nov., sp. nov. and Usitatibacter palustris sp. nov., novel members of Usitatibacteraceae fam. nov. within the order Nitrosomonadales isolated from soil.</title>
        <authorList>
            <person name="Huber K.J."/>
            <person name="Neumann-Schaal M."/>
            <person name="Geppert A."/>
            <person name="Luckner M."/>
            <person name="Wanner G."/>
            <person name="Overmann J."/>
        </authorList>
    </citation>
    <scope>NUCLEOTIDE SEQUENCE [LARGE SCALE GENOMIC DNA]</scope>
    <source>
        <strain evidence="2 3">0125_3</strain>
    </source>
</reference>
<name>A0A6M4GYV3_9PROT</name>
<dbReference type="Pfam" id="PF10082">
    <property type="entry name" value="BBP2_2"/>
    <property type="match status" value="1"/>
</dbReference>
<evidence type="ECO:0000313" key="2">
    <source>
        <dbReference type="EMBL" id="QJR11694.1"/>
    </source>
</evidence>
<dbReference type="RefSeq" id="WP_171093247.1">
    <property type="nucleotide sequence ID" value="NZ_CP053069.1"/>
</dbReference>
<gene>
    <name evidence="2" type="ORF">DSM104443_02776</name>
</gene>
<evidence type="ECO:0000313" key="3">
    <source>
        <dbReference type="Proteomes" id="UP000501534"/>
    </source>
</evidence>
<protein>
    <recommendedName>
        <fullName evidence="4">Beta-barrel porin 2</fullName>
    </recommendedName>
</protein>
<organism evidence="2 3">
    <name type="scientific">Usitatibacter rugosus</name>
    <dbReference type="NCBI Taxonomy" id="2732067"/>
    <lineage>
        <taxon>Bacteria</taxon>
        <taxon>Pseudomonadati</taxon>
        <taxon>Pseudomonadota</taxon>
        <taxon>Betaproteobacteria</taxon>
        <taxon>Nitrosomonadales</taxon>
        <taxon>Usitatibacteraceae</taxon>
        <taxon>Usitatibacter</taxon>
    </lineage>
</organism>
<dbReference type="KEGG" id="uru:DSM104443_02776"/>
<keyword evidence="3" id="KW-1185">Reference proteome</keyword>
<dbReference type="InterPro" id="IPR018759">
    <property type="entry name" value="BBP2_2"/>
</dbReference>
<dbReference type="AlphaFoldDB" id="A0A6M4GYV3"/>
<proteinExistence type="predicted"/>
<sequence>MKNKKIYGAAAGALMALTGIASAQVSPVRPAYAFPETNSPALGMAAVPLGDGPLYFAPFAGVTVGRDDNLLLSPNNELDSGFAIYSLGVKLDARSERSVFQLGYVANIGQYNSSEADDYVDQTLRSTYDFAFSPRSFLRVGYDYLRAHDPRGSTDRGISSQVDRYKLSTPTVTYAYGAPNAQGRFEAYYSYADRQYLNNRETTAASDRVTTEYGGAFYWRVMPKTSLLFEARHTELDYKLSTSQLDSEEIRYYIGATWDATAATTGTVKVGRVEKKFDCCFPSAKDSSWEGIITWLPRTYSKFDFYSSRQPTESTGLGTFILTDASGVLWTHNWNSVVWSEIGARYQKDKYQGFDRRDETTSVGLKVGYKFRRWLTLGAEYQYFTRDSNLPQFEYDRNLYMLTATGSL</sequence>
<feature type="signal peptide" evidence="1">
    <location>
        <begin position="1"/>
        <end position="23"/>
    </location>
</feature>
<dbReference type="Proteomes" id="UP000501534">
    <property type="component" value="Chromosome"/>
</dbReference>
<dbReference type="EMBL" id="CP053069">
    <property type="protein sequence ID" value="QJR11694.1"/>
    <property type="molecule type" value="Genomic_DNA"/>
</dbReference>